<keyword evidence="2" id="KW-1133">Transmembrane helix</keyword>
<dbReference type="SMART" id="SM00900">
    <property type="entry name" value="FMN_bind"/>
    <property type="match status" value="1"/>
</dbReference>
<dbReference type="GO" id="GO:0016020">
    <property type="term" value="C:membrane"/>
    <property type="evidence" value="ECO:0007669"/>
    <property type="project" value="InterPro"/>
</dbReference>
<name>K0AY28_GOTA9</name>
<sequence length="154" mass="17276">MKNNLRNILSFIVIVILIGNLYFIYNLKSYIVSLDLKEVKNKVENLEKENKQLYETVVSLESYINPNNKTYDDGEYVGEAKGYKSNIKVSVSVKDNKISDVKVISHDDTPSFTDKTIEVIPKEIVNKQSTDIDVVSGATLTSKGILDAVNNALK</sequence>
<keyword evidence="2" id="KW-0472">Membrane</keyword>
<feature type="domain" description="FMN-binding" evidence="3">
    <location>
        <begin position="82"/>
        <end position="153"/>
    </location>
</feature>
<organism evidence="4 5">
    <name type="scientific">Gottschalkia acidurici (strain ATCC 7906 / DSM 604 / BCRC 14475 / CIP 104303 / KCTC 5404 / NCIMB 10678 / 9a)</name>
    <name type="common">Clostridium acidurici</name>
    <dbReference type="NCBI Taxonomy" id="1128398"/>
    <lineage>
        <taxon>Bacteria</taxon>
        <taxon>Bacillati</taxon>
        <taxon>Bacillota</taxon>
        <taxon>Tissierellia</taxon>
        <taxon>Tissierellales</taxon>
        <taxon>Gottschalkiaceae</taxon>
        <taxon>Gottschalkia</taxon>
    </lineage>
</organism>
<dbReference type="RefSeq" id="WP_014967266.1">
    <property type="nucleotide sequence ID" value="NC_018664.1"/>
</dbReference>
<protein>
    <submittedName>
        <fullName evidence="4">FMN-binding domain-containing protein</fullName>
    </submittedName>
</protein>
<dbReference type="KEGG" id="cad:Curi_c11150"/>
<accession>K0AY28</accession>
<evidence type="ECO:0000256" key="1">
    <source>
        <dbReference type="SAM" id="Coils"/>
    </source>
</evidence>
<evidence type="ECO:0000256" key="2">
    <source>
        <dbReference type="SAM" id="Phobius"/>
    </source>
</evidence>
<dbReference type="Gene3D" id="3.90.1010.20">
    <property type="match status" value="1"/>
</dbReference>
<proteinExistence type="predicted"/>
<dbReference type="GO" id="GO:0010181">
    <property type="term" value="F:FMN binding"/>
    <property type="evidence" value="ECO:0007669"/>
    <property type="project" value="InterPro"/>
</dbReference>
<keyword evidence="5" id="KW-1185">Reference proteome</keyword>
<gene>
    <name evidence="4" type="ordered locus">Curi_c11150</name>
</gene>
<evidence type="ECO:0000313" key="4">
    <source>
        <dbReference type="EMBL" id="AFS78129.1"/>
    </source>
</evidence>
<dbReference type="HOGENOM" id="CLU_096350_1_1_9"/>
<keyword evidence="1" id="KW-0175">Coiled coil</keyword>
<feature type="transmembrane region" description="Helical" evidence="2">
    <location>
        <begin position="7"/>
        <end position="25"/>
    </location>
</feature>
<dbReference type="InterPro" id="IPR007329">
    <property type="entry name" value="FMN-bd"/>
</dbReference>
<dbReference type="eggNOG" id="COG3976">
    <property type="taxonomic scope" value="Bacteria"/>
</dbReference>
<dbReference type="AlphaFoldDB" id="K0AY28"/>
<evidence type="ECO:0000313" key="5">
    <source>
        <dbReference type="Proteomes" id="UP000006094"/>
    </source>
</evidence>
<dbReference type="Proteomes" id="UP000006094">
    <property type="component" value="Chromosome"/>
</dbReference>
<keyword evidence="2" id="KW-0812">Transmembrane</keyword>
<feature type="coiled-coil region" evidence="1">
    <location>
        <begin position="36"/>
        <end position="63"/>
    </location>
</feature>
<reference evidence="4 5" key="1">
    <citation type="journal article" date="2012" name="PLoS ONE">
        <title>The purine-utilizing bacterium Clostridium acidurici 9a: a genome-guided metabolic reconsideration.</title>
        <authorList>
            <person name="Hartwich K."/>
            <person name="Poehlein A."/>
            <person name="Daniel R."/>
        </authorList>
    </citation>
    <scope>NUCLEOTIDE SEQUENCE [LARGE SCALE GENOMIC DNA]</scope>
    <source>
        <strain evidence="5">ATCC 7906 / DSM 604 / BCRC 14475 / CIP 104303 / KCTC 5404 / NCIMB 10678 / 9a</strain>
    </source>
</reference>
<dbReference type="Pfam" id="PF04205">
    <property type="entry name" value="FMN_bind"/>
    <property type="match status" value="1"/>
</dbReference>
<dbReference type="EMBL" id="CP003326">
    <property type="protein sequence ID" value="AFS78129.1"/>
    <property type="molecule type" value="Genomic_DNA"/>
</dbReference>
<evidence type="ECO:0000259" key="3">
    <source>
        <dbReference type="SMART" id="SM00900"/>
    </source>
</evidence>